<sequence>MKSEIINMKDVRIIGMSKKIPFKSGAEECPKFWAEYVDRIIRPVIFEKQVPDAFQQAAFANNVGEFGLCTCDLPNHNCMTCGEVNFKGGCTKSFTYVIGGTYKGGDVPEGMELYPIRDGKWLKIHFEGGMKAFQQQYAEFFNNWLPSHPEYRCADNASFMEWYCGIDINSPDYQCGVIMPLAD</sequence>
<name>A0A0H3UAR7_9BACT</name>
<dbReference type="SUPFAM" id="SSF55136">
    <property type="entry name" value="Probable bacterial effector-binding domain"/>
    <property type="match status" value="1"/>
</dbReference>
<dbReference type="Pfam" id="PF06445">
    <property type="entry name" value="GyrI-like"/>
    <property type="match status" value="1"/>
</dbReference>
<proteinExistence type="predicted"/>
<dbReference type="InterPro" id="IPR011256">
    <property type="entry name" value="Reg_factor_effector_dom_sf"/>
</dbReference>
<organism evidence="2">
    <name type="scientific">uncultured bacterium fosmid pJB89E1</name>
    <dbReference type="NCBI Taxonomy" id="1478073"/>
    <lineage>
        <taxon>Bacteria</taxon>
        <taxon>environmental samples</taxon>
    </lineage>
</organism>
<dbReference type="EMBL" id="KF540245">
    <property type="protein sequence ID" value="AIF26762.1"/>
    <property type="molecule type" value="Genomic_DNA"/>
</dbReference>
<dbReference type="Gene3D" id="3.20.80.10">
    <property type="entry name" value="Regulatory factor, effector binding domain"/>
    <property type="match status" value="1"/>
</dbReference>
<accession>A0A0H3UAR7</accession>
<protein>
    <recommendedName>
        <fullName evidence="1">GyrI-like small molecule binding domain-containing protein</fullName>
    </recommendedName>
</protein>
<dbReference type="AlphaFoldDB" id="A0A0H3UAR7"/>
<feature type="domain" description="GyrI-like small molecule binding" evidence="1">
    <location>
        <begin position="92"/>
        <end position="150"/>
    </location>
</feature>
<dbReference type="InterPro" id="IPR029442">
    <property type="entry name" value="GyrI-like"/>
</dbReference>
<evidence type="ECO:0000259" key="1">
    <source>
        <dbReference type="Pfam" id="PF06445"/>
    </source>
</evidence>
<evidence type="ECO:0000313" key="2">
    <source>
        <dbReference type="EMBL" id="AIF26762.1"/>
    </source>
</evidence>
<reference evidence="2" key="1">
    <citation type="submission" date="2013-08" db="EMBL/GenBank/DDBJ databases">
        <title>Comparison of modified E. coli strains.</title>
        <authorList>
            <person name="Juergensen J."/>
            <person name="Bonge A."/>
            <person name="Streit W.R."/>
        </authorList>
    </citation>
    <scope>NUCLEOTIDE SEQUENCE</scope>
</reference>